<name>A0A9E4K421_9GAMM</name>
<accession>A0A9E4K421</accession>
<dbReference type="Pfam" id="PF12974">
    <property type="entry name" value="Phosphonate-bd"/>
    <property type="match status" value="1"/>
</dbReference>
<comment type="caution">
    <text evidence="1">The sequence shown here is derived from an EMBL/GenBank/DDBJ whole genome shotgun (WGS) entry which is preliminary data.</text>
</comment>
<dbReference type="AlphaFoldDB" id="A0A9E4K421"/>
<gene>
    <name evidence="1" type="ORF">JAZ04_05935</name>
</gene>
<dbReference type="Gene3D" id="3.40.190.10">
    <property type="entry name" value="Periplasmic binding protein-like II"/>
    <property type="match status" value="2"/>
</dbReference>
<dbReference type="Proteomes" id="UP000886687">
    <property type="component" value="Unassembled WGS sequence"/>
</dbReference>
<dbReference type="EMBL" id="JAEPDI010000002">
    <property type="protein sequence ID" value="MCG7938385.1"/>
    <property type="molecule type" value="Genomic_DNA"/>
</dbReference>
<organism evidence="1 2">
    <name type="scientific">Candidatus Thiodiazotropha lotti</name>
    <dbReference type="NCBI Taxonomy" id="2792787"/>
    <lineage>
        <taxon>Bacteria</taxon>
        <taxon>Pseudomonadati</taxon>
        <taxon>Pseudomonadota</taxon>
        <taxon>Gammaproteobacteria</taxon>
        <taxon>Chromatiales</taxon>
        <taxon>Sedimenticolaceae</taxon>
        <taxon>Candidatus Thiodiazotropha</taxon>
    </lineage>
</organism>
<reference evidence="1" key="1">
    <citation type="journal article" date="2021" name="Proc. Natl. Acad. Sci. U.S.A.">
        <title>Global biogeography of chemosynthetic symbionts reveals both localized and globally distributed symbiont groups. .</title>
        <authorList>
            <person name="Osvatic J.T."/>
            <person name="Wilkins L.G.E."/>
            <person name="Leibrecht L."/>
            <person name="Leray M."/>
            <person name="Zauner S."/>
            <person name="Polzin J."/>
            <person name="Camacho Y."/>
            <person name="Gros O."/>
            <person name="van Gils J.A."/>
            <person name="Eisen J.A."/>
            <person name="Petersen J.M."/>
            <person name="Yuen B."/>
        </authorList>
    </citation>
    <scope>NUCLEOTIDE SEQUENCE</scope>
    <source>
        <strain evidence="1">MAGL173</strain>
    </source>
</reference>
<proteinExistence type="predicted"/>
<sequence>MSYRMTVSPDFTPDHICGWYIFNTWLQKSLQIPIHLELYDNYNQQRKAIGDDQIDLIYANPFDASMLVRDKGFIPVARPRQAADEAIIAVNQSSDTEKIEELSTDTVIALTEDPDVNLICDIMLEPAEMHNSGKRRLVMGSYPLVAKALIDGKADIGFFLVEAYLSLSNLTRQKLRVLVRSQINVMHHTLLVGPHLKHQRDLLSQHLLTMKSNNKGSGVLKSMSFDDWEVMNDEEMEFMIDLMDTLNYQPQ</sequence>
<evidence type="ECO:0000313" key="1">
    <source>
        <dbReference type="EMBL" id="MCG7938385.1"/>
    </source>
</evidence>
<dbReference type="SUPFAM" id="SSF53850">
    <property type="entry name" value="Periplasmic binding protein-like II"/>
    <property type="match status" value="1"/>
</dbReference>
<protein>
    <submittedName>
        <fullName evidence="1">Phosphate/phosphite/phosphonate ABC transporter substrate-binding protein</fullName>
    </submittedName>
</protein>
<evidence type="ECO:0000313" key="2">
    <source>
        <dbReference type="Proteomes" id="UP000886687"/>
    </source>
</evidence>